<evidence type="ECO:0000313" key="1">
    <source>
        <dbReference type="EMBL" id="EEJ50410.1"/>
    </source>
</evidence>
<dbReference type="InParanoid" id="C2L0N7"/>
<reference evidence="1 2" key="1">
    <citation type="submission" date="2009-04" db="EMBL/GenBank/DDBJ databases">
        <authorList>
            <person name="Qin X."/>
            <person name="Bachman B."/>
            <person name="Battles P."/>
            <person name="Bell A."/>
            <person name="Bess C."/>
            <person name="Bickham C."/>
            <person name="Chaboub L."/>
            <person name="Chen D."/>
            <person name="Coyle M."/>
            <person name="Deiros D.R."/>
            <person name="Dinh H."/>
            <person name="Forbes L."/>
            <person name="Fowler G."/>
            <person name="Francisco L."/>
            <person name="Fu Q."/>
            <person name="Gubbala S."/>
            <person name="Hale W."/>
            <person name="Han Y."/>
            <person name="Hemphill L."/>
            <person name="Highlander S.K."/>
            <person name="Hirani K."/>
            <person name="Hogues M."/>
            <person name="Jackson L."/>
            <person name="Jakkamsetti A."/>
            <person name="Javaid M."/>
            <person name="Jiang H."/>
            <person name="Korchina V."/>
            <person name="Kovar C."/>
            <person name="Lara F."/>
            <person name="Lee S."/>
            <person name="Mata R."/>
            <person name="Mathew T."/>
            <person name="Moen C."/>
            <person name="Morales K."/>
            <person name="Munidasa M."/>
            <person name="Nazareth L."/>
            <person name="Ngo R."/>
            <person name="Nguyen L."/>
            <person name="Okwuonu G."/>
            <person name="Ongeri F."/>
            <person name="Patil S."/>
            <person name="Petrosino J."/>
            <person name="Pham C."/>
            <person name="Pham P."/>
            <person name="Pu L.-L."/>
            <person name="Puazo M."/>
            <person name="Raj R."/>
            <person name="Reid J."/>
            <person name="Rouhana J."/>
            <person name="Saada N."/>
            <person name="Shang Y."/>
            <person name="Simmons D."/>
            <person name="Thornton R."/>
            <person name="Warren J."/>
            <person name="Weissenberger G."/>
            <person name="Zhang J."/>
            <person name="Zhang L."/>
            <person name="Zhou C."/>
            <person name="Zhu D."/>
            <person name="Muzny D."/>
            <person name="Worley K."/>
            <person name="Gibbs R."/>
        </authorList>
    </citation>
    <scope>NUCLEOTIDE SEQUENCE [LARGE SCALE GENOMIC DNA]</scope>
    <source>
        <strain evidence="1 2">F0268</strain>
    </source>
</reference>
<protein>
    <submittedName>
        <fullName evidence="1">Uncharacterized protein</fullName>
    </submittedName>
</protein>
<dbReference type="STRING" id="585501.HMPREF6123_2306"/>
<sequence length="76" mass="8529">MASEQGHAPANLASHRILSEKLRFSCFSQVPAGSDCPLFEAIGQKLMLLLLRLSTKYLFDGKLRGWRKEIKLALQV</sequence>
<dbReference type="AlphaFoldDB" id="C2L0N7"/>
<accession>C2L0N7</accession>
<dbReference type="EMBL" id="ACKX01000215">
    <property type="protein sequence ID" value="EEJ50410.1"/>
    <property type="molecule type" value="Genomic_DNA"/>
</dbReference>
<organism evidence="1 2">
    <name type="scientific">Oribacterium sinus F0268</name>
    <dbReference type="NCBI Taxonomy" id="585501"/>
    <lineage>
        <taxon>Bacteria</taxon>
        <taxon>Bacillati</taxon>
        <taxon>Bacillota</taxon>
        <taxon>Clostridia</taxon>
        <taxon>Lachnospirales</taxon>
        <taxon>Lachnospiraceae</taxon>
        <taxon>Oribacterium</taxon>
    </lineage>
</organism>
<proteinExistence type="predicted"/>
<name>C2L0N7_9FIRM</name>
<gene>
    <name evidence="1" type="ORF">HMPREF6123_2306</name>
</gene>
<dbReference type="HOGENOM" id="CLU_2650952_0_0_9"/>
<evidence type="ECO:0000313" key="2">
    <source>
        <dbReference type="Proteomes" id="UP000004121"/>
    </source>
</evidence>
<dbReference type="Proteomes" id="UP000004121">
    <property type="component" value="Unassembled WGS sequence"/>
</dbReference>
<comment type="caution">
    <text evidence="1">The sequence shown here is derived from an EMBL/GenBank/DDBJ whole genome shotgun (WGS) entry which is preliminary data.</text>
</comment>
<keyword evidence="2" id="KW-1185">Reference proteome</keyword>